<dbReference type="AlphaFoldDB" id="G4D5Q5"/>
<evidence type="ECO:0000313" key="2">
    <source>
        <dbReference type="EMBL" id="EGY78573.1"/>
    </source>
</evidence>
<dbReference type="HOGENOM" id="CLU_3161804_0_0_9"/>
<keyword evidence="3" id="KW-1185">Reference proteome</keyword>
<name>G4D5Q5_9FIRM</name>
<sequence length="47" mass="5307">AILLVIILAIYEMSRALNLINIKLNIIAIMVGLIGIIGLQNFKFKYF</sequence>
<keyword evidence="1" id="KW-1133">Transmembrane helix</keyword>
<proteinExistence type="predicted"/>
<dbReference type="STRING" id="997350.HMPREF9129_1735"/>
<reference evidence="2 3" key="1">
    <citation type="submission" date="2011-06" db="EMBL/GenBank/DDBJ databases">
        <authorList>
            <person name="Muzny D."/>
            <person name="Qin X."/>
            <person name="Deng J."/>
            <person name="Jiang H."/>
            <person name="Liu Y."/>
            <person name="Qu J."/>
            <person name="Song X.-Z."/>
            <person name="Zhang L."/>
            <person name="Thornton R."/>
            <person name="Coyle M."/>
            <person name="Francisco L."/>
            <person name="Jackson L."/>
            <person name="Javaid M."/>
            <person name="Korchina V."/>
            <person name="Kovar C."/>
            <person name="Mata R."/>
            <person name="Mathew T."/>
            <person name="Ngo R."/>
            <person name="Nguyen L."/>
            <person name="Nguyen N."/>
            <person name="Okwuonu G."/>
            <person name="Ongeri F."/>
            <person name="Pham C."/>
            <person name="Simmons D."/>
            <person name="Wilczek-Boney K."/>
            <person name="Hale W."/>
            <person name="Jakkamsetti A."/>
            <person name="Pham P."/>
            <person name="Ruth R."/>
            <person name="San Lucas F."/>
            <person name="Warren J."/>
            <person name="Zhang J."/>
            <person name="Zhao Z."/>
            <person name="Zhou C."/>
            <person name="Zhu D."/>
            <person name="Lee S."/>
            <person name="Bess C."/>
            <person name="Blankenburg K."/>
            <person name="Forbes L."/>
            <person name="Fu Q."/>
            <person name="Gubbala S."/>
            <person name="Hirani K."/>
            <person name="Jayaseelan J.C."/>
            <person name="Lara F."/>
            <person name="Munidasa M."/>
            <person name="Palculict T."/>
            <person name="Patil S."/>
            <person name="Pu L.-L."/>
            <person name="Saada N."/>
            <person name="Tang L."/>
            <person name="Weissenberger G."/>
            <person name="Zhu Y."/>
            <person name="Hemphill L."/>
            <person name="Shang Y."/>
            <person name="Youmans B."/>
            <person name="Ayvaz T."/>
            <person name="Ross M."/>
            <person name="Santibanez J."/>
            <person name="Aqrawi P."/>
            <person name="Gross S."/>
            <person name="Joshi V."/>
            <person name="Fowler G."/>
            <person name="Nazareth L."/>
            <person name="Reid J."/>
            <person name="Worley K."/>
            <person name="Petrosino J."/>
            <person name="Highlander S."/>
            <person name="Gibbs R."/>
        </authorList>
    </citation>
    <scope>NUCLEOTIDE SEQUENCE [LARGE SCALE GENOMIC DNA]</scope>
    <source>
        <strain evidence="2 3">ATCC 29427</strain>
    </source>
</reference>
<accession>G4D5Q5</accession>
<keyword evidence="1" id="KW-0472">Membrane</keyword>
<comment type="caution">
    <text evidence="2">The sequence shown here is derived from an EMBL/GenBank/DDBJ whole genome shotgun (WGS) entry which is preliminary data.</text>
</comment>
<feature type="non-terminal residue" evidence="2">
    <location>
        <position position="1"/>
    </location>
</feature>
<dbReference type="EMBL" id="AGBB01000168">
    <property type="protein sequence ID" value="EGY78573.1"/>
    <property type="molecule type" value="Genomic_DNA"/>
</dbReference>
<gene>
    <name evidence="2" type="ORF">HMPREF9129_1735</name>
</gene>
<evidence type="ECO:0000313" key="3">
    <source>
        <dbReference type="Proteomes" id="UP000003422"/>
    </source>
</evidence>
<feature type="transmembrane region" description="Helical" evidence="1">
    <location>
        <begin position="26"/>
        <end position="44"/>
    </location>
</feature>
<dbReference type="Proteomes" id="UP000003422">
    <property type="component" value="Unassembled WGS sequence"/>
</dbReference>
<evidence type="ECO:0000256" key="1">
    <source>
        <dbReference type="SAM" id="Phobius"/>
    </source>
</evidence>
<keyword evidence="1" id="KW-0812">Transmembrane</keyword>
<protein>
    <submittedName>
        <fullName evidence="2">Uncharacterized protein</fullName>
    </submittedName>
</protein>
<organism evidence="2 3">
    <name type="scientific">Peptoniphilus indolicus ATCC 29427</name>
    <dbReference type="NCBI Taxonomy" id="997350"/>
    <lineage>
        <taxon>Bacteria</taxon>
        <taxon>Bacillati</taxon>
        <taxon>Bacillota</taxon>
        <taxon>Tissierellia</taxon>
        <taxon>Tissierellales</taxon>
        <taxon>Peptoniphilaceae</taxon>
        <taxon>Peptoniphilus</taxon>
    </lineage>
</organism>